<feature type="binding site" evidence="6">
    <location>
        <position position="234"/>
    </location>
    <ligand>
        <name>AMP</name>
        <dbReference type="ChEBI" id="CHEBI:456215"/>
    </ligand>
</feature>
<evidence type="ECO:0000256" key="1">
    <source>
        <dbReference type="ARBA" id="ARBA00022741"/>
    </source>
</evidence>
<dbReference type="GO" id="GO:0046496">
    <property type="term" value="P:nicotinamide nucleotide metabolic process"/>
    <property type="evidence" value="ECO:0007669"/>
    <property type="project" value="UniProtKB-UniRule"/>
</dbReference>
<comment type="catalytic activity">
    <reaction evidence="6">
        <text>(6S)-NADHX + ADP = AMP + phosphate + NADH + H(+)</text>
        <dbReference type="Rhea" id="RHEA:32223"/>
        <dbReference type="ChEBI" id="CHEBI:15378"/>
        <dbReference type="ChEBI" id="CHEBI:43474"/>
        <dbReference type="ChEBI" id="CHEBI:57945"/>
        <dbReference type="ChEBI" id="CHEBI:64074"/>
        <dbReference type="ChEBI" id="CHEBI:456215"/>
        <dbReference type="ChEBI" id="CHEBI:456216"/>
        <dbReference type="EC" id="4.2.1.136"/>
    </reaction>
</comment>
<evidence type="ECO:0000256" key="3">
    <source>
        <dbReference type="ARBA" id="ARBA00022857"/>
    </source>
</evidence>
<feature type="domain" description="YjeF C-terminal" evidence="8">
    <location>
        <begin position="11"/>
        <end position="294"/>
    </location>
</feature>
<feature type="binding site" evidence="6">
    <location>
        <position position="235"/>
    </location>
    <ligand>
        <name>(6S)-NADPHX</name>
        <dbReference type="ChEBI" id="CHEBI:64076"/>
    </ligand>
</feature>
<dbReference type="Pfam" id="PF01256">
    <property type="entry name" value="Carb_kinase"/>
    <property type="match status" value="1"/>
</dbReference>
<dbReference type="InterPro" id="IPR000631">
    <property type="entry name" value="CARKD"/>
</dbReference>
<comment type="cofactor">
    <cofactor evidence="6">
        <name>Mg(2+)</name>
        <dbReference type="ChEBI" id="CHEBI:18420"/>
    </cofactor>
</comment>
<keyword evidence="10" id="KW-1185">Reference proteome</keyword>
<dbReference type="InterPro" id="IPR029056">
    <property type="entry name" value="Ribokinase-like"/>
</dbReference>
<keyword evidence="9" id="KW-0808">Transferase</keyword>
<comment type="catalytic activity">
    <reaction evidence="6">
        <text>(6S)-NADPHX + ADP = AMP + phosphate + NADPH + H(+)</text>
        <dbReference type="Rhea" id="RHEA:32235"/>
        <dbReference type="ChEBI" id="CHEBI:15378"/>
        <dbReference type="ChEBI" id="CHEBI:43474"/>
        <dbReference type="ChEBI" id="CHEBI:57783"/>
        <dbReference type="ChEBI" id="CHEBI:64076"/>
        <dbReference type="ChEBI" id="CHEBI:456215"/>
        <dbReference type="ChEBI" id="CHEBI:456216"/>
        <dbReference type="EC" id="4.2.1.136"/>
    </reaction>
</comment>
<keyword evidence="1 6" id="KW-0547">Nucleotide-binding</keyword>
<dbReference type="PANTHER" id="PTHR12592">
    <property type="entry name" value="ATP-DEPENDENT (S)-NAD(P)H-HYDRATE DEHYDRATASE FAMILY MEMBER"/>
    <property type="match status" value="1"/>
</dbReference>
<dbReference type="GO" id="GO:0110051">
    <property type="term" value="P:metabolite repair"/>
    <property type="evidence" value="ECO:0007669"/>
    <property type="project" value="TreeGrafter"/>
</dbReference>
<dbReference type="SUPFAM" id="SSF53613">
    <property type="entry name" value="Ribokinase-like"/>
    <property type="match status" value="1"/>
</dbReference>
<accession>A0A1H9VS38</accession>
<dbReference type="Gene3D" id="3.40.1190.20">
    <property type="match status" value="1"/>
</dbReference>
<reference evidence="10" key="1">
    <citation type="submission" date="2016-10" db="EMBL/GenBank/DDBJ databases">
        <authorList>
            <person name="Varghese N."/>
            <person name="Submissions S."/>
        </authorList>
    </citation>
    <scope>NUCLEOTIDE SEQUENCE [LARGE SCALE GENOMIC DNA]</scope>
    <source>
        <strain evidence="10">CGMCC 1.6963</strain>
    </source>
</reference>
<keyword evidence="3 6" id="KW-0521">NADP</keyword>
<keyword evidence="9" id="KW-0418">Kinase</keyword>
<keyword evidence="5 6" id="KW-0456">Lyase</keyword>
<evidence type="ECO:0000313" key="9">
    <source>
        <dbReference type="EMBL" id="SES24630.1"/>
    </source>
</evidence>
<dbReference type="STRING" id="587636.SAMN05216199_2539"/>
<feature type="region of interest" description="Disordered" evidence="7">
    <location>
        <begin position="1"/>
        <end position="30"/>
    </location>
</feature>
<comment type="function">
    <text evidence="6">Catalyzes the dehydration of the S-form of NAD(P)HX at the expense of ADP, which is converted to AMP. Together with NAD(P)HX epimerase, which catalyzes the epimerization of the S- and R-forms, the enzyme allows the repair of both epimers of NAD(P)HX, a damaged form of NAD(P)H that is a result of enzymatic or heat-dependent hydration.</text>
</comment>
<evidence type="ECO:0000313" key="10">
    <source>
        <dbReference type="Proteomes" id="UP000199019"/>
    </source>
</evidence>
<evidence type="ECO:0000256" key="2">
    <source>
        <dbReference type="ARBA" id="ARBA00022840"/>
    </source>
</evidence>
<dbReference type="GO" id="GO:0052856">
    <property type="term" value="F:NAD(P)HX epimerase activity"/>
    <property type="evidence" value="ECO:0007669"/>
    <property type="project" value="TreeGrafter"/>
</dbReference>
<protein>
    <recommendedName>
        <fullName evidence="6">ADP-dependent (S)-NAD(P)H-hydrate dehydratase</fullName>
        <ecNumber evidence="6">4.2.1.136</ecNumber>
    </recommendedName>
    <alternativeName>
        <fullName evidence="6">ADP-dependent NAD(P)HX dehydratase</fullName>
    </alternativeName>
</protein>
<dbReference type="GO" id="GO:0005524">
    <property type="term" value="F:ATP binding"/>
    <property type="evidence" value="ECO:0007669"/>
    <property type="project" value="UniProtKB-KW"/>
</dbReference>
<comment type="caution">
    <text evidence="6">Lacks conserved residue(s) required for the propagation of feature annotation.</text>
</comment>
<comment type="subunit">
    <text evidence="6">Homotetramer.</text>
</comment>
<dbReference type="EMBL" id="FOHB01000004">
    <property type="protein sequence ID" value="SES24630.1"/>
    <property type="molecule type" value="Genomic_DNA"/>
</dbReference>
<dbReference type="Proteomes" id="UP000199019">
    <property type="component" value="Unassembled WGS sequence"/>
</dbReference>
<dbReference type="NCBIfam" id="TIGR00196">
    <property type="entry name" value="yjeF_cterm"/>
    <property type="match status" value="1"/>
</dbReference>
<sequence>MSAEANGPVDVTGGLLRGWPLPEPGGDKESRGRVLVLGGTASTPGAVLLAGEAVLRAGGGKLQIATAEPVAAALAVAVPEALVAPLPTDAKGHIDTAAADQVLALAEGCDTLLVGPGFADIDASVRLLEQVLPRVSCPVVVDALASAFVTRHRDGLTHLEGRAVLTLNPDELAKTLDVPDEEVADDPTAAAARLARESRAVVVCGGQGKTVASPDGRLWHSSSGNPGLGVSGSGDVQAGIVAGMFSRCAEPEQAAVWGAHLHGSAGDRLARQVGTLGFLAREIAPQVPALVDELAP</sequence>
<evidence type="ECO:0000256" key="7">
    <source>
        <dbReference type="SAM" id="MobiDB-lite"/>
    </source>
</evidence>
<dbReference type="HAMAP" id="MF_01965">
    <property type="entry name" value="NADHX_dehydratase"/>
    <property type="match status" value="1"/>
</dbReference>
<evidence type="ECO:0000256" key="6">
    <source>
        <dbReference type="HAMAP-Rule" id="MF_01965"/>
    </source>
</evidence>
<dbReference type="AlphaFoldDB" id="A0A1H9VS38"/>
<feature type="binding site" evidence="6">
    <location>
        <position position="117"/>
    </location>
    <ligand>
        <name>(6S)-NADPHX</name>
        <dbReference type="ChEBI" id="CHEBI:64076"/>
    </ligand>
</feature>
<organism evidence="9 10">
    <name type="scientific">Pedococcus cremeus</name>
    <dbReference type="NCBI Taxonomy" id="587636"/>
    <lineage>
        <taxon>Bacteria</taxon>
        <taxon>Bacillati</taxon>
        <taxon>Actinomycetota</taxon>
        <taxon>Actinomycetes</taxon>
        <taxon>Micrococcales</taxon>
        <taxon>Intrasporangiaceae</taxon>
        <taxon>Pedococcus</taxon>
    </lineage>
</organism>
<proteinExistence type="inferred from homology"/>
<name>A0A1H9VS38_9MICO</name>
<keyword evidence="4 6" id="KW-0520">NAD</keyword>
<dbReference type="GO" id="GO:0052855">
    <property type="term" value="F:ADP-dependent NAD(P)H-hydrate dehydratase activity"/>
    <property type="evidence" value="ECO:0007669"/>
    <property type="project" value="UniProtKB-UniRule"/>
</dbReference>
<evidence type="ECO:0000256" key="4">
    <source>
        <dbReference type="ARBA" id="ARBA00023027"/>
    </source>
</evidence>
<dbReference type="PROSITE" id="PS51383">
    <property type="entry name" value="YJEF_C_3"/>
    <property type="match status" value="1"/>
</dbReference>
<dbReference type="CDD" id="cd01171">
    <property type="entry name" value="YXKO-related"/>
    <property type="match status" value="1"/>
</dbReference>
<gene>
    <name evidence="6" type="primary">nnrD</name>
    <name evidence="9" type="ORF">SAMN05216199_2539</name>
</gene>
<evidence type="ECO:0000256" key="5">
    <source>
        <dbReference type="ARBA" id="ARBA00023239"/>
    </source>
</evidence>
<feature type="binding site" evidence="6">
    <location>
        <position position="46"/>
    </location>
    <ligand>
        <name>(6S)-NADPHX</name>
        <dbReference type="ChEBI" id="CHEBI:64076"/>
    </ligand>
</feature>
<dbReference type="EC" id="4.2.1.136" evidence="6"/>
<dbReference type="OrthoDB" id="9806925at2"/>
<keyword evidence="2 6" id="KW-0067">ATP-binding</keyword>
<comment type="similarity">
    <text evidence="6">Belongs to the NnrD/CARKD family.</text>
</comment>
<dbReference type="RefSeq" id="WP_091758650.1">
    <property type="nucleotide sequence ID" value="NZ_FOHB01000004.1"/>
</dbReference>
<dbReference type="PANTHER" id="PTHR12592:SF0">
    <property type="entry name" value="ATP-DEPENDENT (S)-NAD(P)H-HYDRATE DEHYDRATASE"/>
    <property type="match status" value="1"/>
</dbReference>
<evidence type="ECO:0000259" key="8">
    <source>
        <dbReference type="PROSITE" id="PS51383"/>
    </source>
</evidence>
<dbReference type="GO" id="GO:0016301">
    <property type="term" value="F:kinase activity"/>
    <property type="evidence" value="ECO:0007669"/>
    <property type="project" value="UniProtKB-KW"/>
</dbReference>